<dbReference type="Pfam" id="PF18723">
    <property type="entry name" value="HMUDK_hel"/>
    <property type="match status" value="1"/>
</dbReference>
<evidence type="ECO:0000259" key="1">
    <source>
        <dbReference type="Pfam" id="PF18723"/>
    </source>
</evidence>
<accession>A0A249XNQ1</accession>
<reference evidence="3" key="1">
    <citation type="submission" date="2017-08" db="EMBL/GenBank/DDBJ databases">
        <authorList>
            <person name="de Groot N.N."/>
        </authorList>
    </citation>
    <scope>NUCLEOTIDE SEQUENCE [LARGE SCALE GENOMIC DNA]</scope>
</reference>
<organism evidence="2 3">
    <name type="scientific">Brevibacterium phage LuckyBarnes</name>
    <dbReference type="NCBI Taxonomy" id="2027888"/>
    <lineage>
        <taxon>Viruses</taxon>
        <taxon>Duplodnaviria</taxon>
        <taxon>Heunggongvirae</taxon>
        <taxon>Uroviricota</taxon>
        <taxon>Caudoviricetes</taxon>
        <taxon>Luckybarnesvirus</taxon>
        <taxon>Luckybarnesvirus luckybarnes</taxon>
    </lineage>
</organism>
<keyword evidence="3" id="KW-1185">Reference proteome</keyword>
<feature type="domain" description="5-hmdU DNA kinase helical" evidence="1">
    <location>
        <begin position="5"/>
        <end position="258"/>
    </location>
</feature>
<dbReference type="Proteomes" id="UP000224487">
    <property type="component" value="Genome"/>
</dbReference>
<name>A0A249XNQ1_9CAUD</name>
<dbReference type="InterPro" id="IPR040684">
    <property type="entry name" value="HMUDK_hel"/>
</dbReference>
<evidence type="ECO:0000313" key="2">
    <source>
        <dbReference type="EMBL" id="ASZ73355.1"/>
    </source>
</evidence>
<gene>
    <name evidence="2" type="ORF">SEA_LUCKYBARNES_38</name>
</gene>
<protein>
    <recommendedName>
        <fullName evidence="1">5-hmdU DNA kinase helical domain-containing protein</fullName>
    </recommendedName>
</protein>
<evidence type="ECO:0000313" key="3">
    <source>
        <dbReference type="Proteomes" id="UP000224487"/>
    </source>
</evidence>
<proteinExistence type="predicted"/>
<sequence>MIDTNLFWGLANTRYQMYENRLLAGVPVPSGDPILDNNRFTNTFRAADRVSQRLIRLQQEGPQDDRSLVFRTLLFKVFNREETWDYLEERDLTTSWKPDELKAALDSYKGPIFSGAYVMVNKMLEGVPKHHFYIDAIDGVLKYNLGAVLQAQSLDELVRVLRSVPGFGPFLSYQYAIDLNYSSLFRFSENGAVTAGPGSLRGVEKIFGSSRMAESKIRQLWEERDRGPLLMGVRPMHLIDVQNMLCEYDKYTRVAHGESGRMKQRYRPNPEPLPDPVWPENWGI</sequence>
<dbReference type="EMBL" id="MF668275">
    <property type="protein sequence ID" value="ASZ73355.1"/>
    <property type="molecule type" value="Genomic_DNA"/>
</dbReference>